<organism evidence="5 6">
    <name type="scientific">Eubacterium plexicaudatum ASF492</name>
    <dbReference type="NCBI Taxonomy" id="1235802"/>
    <lineage>
        <taxon>Bacteria</taxon>
        <taxon>Bacillati</taxon>
        <taxon>Bacillota</taxon>
        <taxon>Clostridia</taxon>
        <taxon>Eubacteriales</taxon>
        <taxon>Eubacteriaceae</taxon>
        <taxon>Eubacterium</taxon>
    </lineage>
</organism>
<sequence>MPWNLDSDRPIFIQILERIRMNIISGKYKPGEKLPSVRELAAEAAVNPNTMQRAFAELERTGLVYSKRTCGRFITEDQDMIELLKEDIAKEKIRLFLESMQQLGYRKDQILSLMRQSMEGEES</sequence>
<evidence type="ECO:0000256" key="3">
    <source>
        <dbReference type="ARBA" id="ARBA00023163"/>
    </source>
</evidence>
<dbReference type="InterPro" id="IPR036390">
    <property type="entry name" value="WH_DNA-bd_sf"/>
</dbReference>
<dbReference type="SUPFAM" id="SSF46785">
    <property type="entry name" value="Winged helix' DNA-binding domain"/>
    <property type="match status" value="1"/>
</dbReference>
<dbReference type="eggNOG" id="COG1725">
    <property type="taxonomic scope" value="Bacteria"/>
</dbReference>
<keyword evidence="3" id="KW-0804">Transcription</keyword>
<evidence type="ECO:0000256" key="2">
    <source>
        <dbReference type="ARBA" id="ARBA00023125"/>
    </source>
</evidence>
<dbReference type="InterPro" id="IPR036388">
    <property type="entry name" value="WH-like_DNA-bd_sf"/>
</dbReference>
<feature type="domain" description="HTH gntR-type" evidence="4">
    <location>
        <begin position="9"/>
        <end position="77"/>
    </location>
</feature>
<dbReference type="SMART" id="SM00345">
    <property type="entry name" value="HTH_GNTR"/>
    <property type="match status" value="1"/>
</dbReference>
<dbReference type="PANTHER" id="PTHR38445:SF6">
    <property type="entry name" value="GNTR-FAMILY TRANSCRIPTIONAL REGULATOR"/>
    <property type="match status" value="1"/>
</dbReference>
<dbReference type="AlphaFoldDB" id="N2A6V2"/>
<keyword evidence="1" id="KW-0805">Transcription regulation</keyword>
<keyword evidence="2" id="KW-0238">DNA-binding</keyword>
<reference evidence="5 6" key="1">
    <citation type="journal article" date="2014" name="Genome Announc.">
        <title>Draft genome sequences of the altered schaedler flora, a defined bacterial community from gnotobiotic mice.</title>
        <authorList>
            <person name="Wannemuehler M.J."/>
            <person name="Overstreet A.M."/>
            <person name="Ward D.V."/>
            <person name="Phillips G.J."/>
        </authorList>
    </citation>
    <scope>NUCLEOTIDE SEQUENCE [LARGE SCALE GENOMIC DNA]</scope>
    <source>
        <strain evidence="5 6">ASF492</strain>
    </source>
</reference>
<evidence type="ECO:0000259" key="4">
    <source>
        <dbReference type="PROSITE" id="PS50949"/>
    </source>
</evidence>
<name>N2A6V2_9FIRM</name>
<dbReference type="EMBL" id="AQFT01000091">
    <property type="protein sequence ID" value="EMZ25072.1"/>
    <property type="molecule type" value="Genomic_DNA"/>
</dbReference>
<dbReference type="PANTHER" id="PTHR38445">
    <property type="entry name" value="HTH-TYPE TRANSCRIPTIONAL REPRESSOR YTRA"/>
    <property type="match status" value="1"/>
</dbReference>
<proteinExistence type="predicted"/>
<dbReference type="Proteomes" id="UP000012589">
    <property type="component" value="Unassembled WGS sequence"/>
</dbReference>
<dbReference type="HOGENOM" id="CLU_017584_10_0_9"/>
<dbReference type="Pfam" id="PF00392">
    <property type="entry name" value="GntR"/>
    <property type="match status" value="1"/>
</dbReference>
<evidence type="ECO:0000256" key="1">
    <source>
        <dbReference type="ARBA" id="ARBA00023015"/>
    </source>
</evidence>
<gene>
    <name evidence="5" type="ORF">C823_02962</name>
</gene>
<dbReference type="STRING" id="1235802.C823_02962"/>
<dbReference type="GO" id="GO:0003677">
    <property type="term" value="F:DNA binding"/>
    <property type="evidence" value="ECO:0007669"/>
    <property type="project" value="UniProtKB-KW"/>
</dbReference>
<accession>N2A6V2</accession>
<dbReference type="GO" id="GO:0003700">
    <property type="term" value="F:DNA-binding transcription factor activity"/>
    <property type="evidence" value="ECO:0007669"/>
    <property type="project" value="InterPro"/>
</dbReference>
<keyword evidence="6" id="KW-1185">Reference proteome</keyword>
<comment type="caution">
    <text evidence="5">The sequence shown here is derived from an EMBL/GenBank/DDBJ whole genome shotgun (WGS) entry which is preliminary data.</text>
</comment>
<dbReference type="Gene3D" id="1.10.10.10">
    <property type="entry name" value="Winged helix-like DNA-binding domain superfamily/Winged helix DNA-binding domain"/>
    <property type="match status" value="1"/>
</dbReference>
<dbReference type="InterPro" id="IPR000524">
    <property type="entry name" value="Tscrpt_reg_HTH_GntR"/>
</dbReference>
<protein>
    <recommendedName>
        <fullName evidence="4">HTH gntR-type domain-containing protein</fullName>
    </recommendedName>
</protein>
<dbReference type="CDD" id="cd07377">
    <property type="entry name" value="WHTH_GntR"/>
    <property type="match status" value="1"/>
</dbReference>
<dbReference type="OrthoDB" id="163333at2"/>
<evidence type="ECO:0000313" key="6">
    <source>
        <dbReference type="Proteomes" id="UP000012589"/>
    </source>
</evidence>
<evidence type="ECO:0000313" key="5">
    <source>
        <dbReference type="EMBL" id="EMZ25072.1"/>
    </source>
</evidence>
<dbReference type="PATRIC" id="fig|1235802.3.peg.3127"/>
<dbReference type="PROSITE" id="PS50949">
    <property type="entry name" value="HTH_GNTR"/>
    <property type="match status" value="1"/>
</dbReference>